<evidence type="ECO:0008006" key="6">
    <source>
        <dbReference type="Google" id="ProtNLM"/>
    </source>
</evidence>
<sequence>MKGTVPENVSGEDEMNSEISAVAAGDTQQQPQPKLQQTESENPSVQVISRDAGDAVAAEDEGGQTDAKSDEGWSWGWGSSFINAATSSLETFTSQVGEGLATIIDTVESSLGVPDPQELAQAEAAVEKASEPNGAERVEGTAQPCEKESTDKGKRELVQNEKGAEVQAGNRLLEEEVQEKSSWLSGWGMSSLTSMGKSLVNKSQSLMNSGFEKAEVLAAGGLDILETIGKKTYTTLTEHDPGLRRAREFLHLQGEKPSLSSVLKEAQEQAEKQAKLDEEFKEALKINFGALFEDNQGFAHLEALEMLSNQSERKVQSLLSHMADDDLELVRPHLVEIKDVFQQLGEVQEKETADELEHDFSKLVTENLSELHMGTTPDKLNQVQESVRQWIADFYSHEDHGKISDVKEVQQRAIQSLAEVTAKAVEQFHKAGELVLLQNDAEKSCVHRAKSLARLAQVLVTEVDILATKFSECLNKIAEEKNIADEVNPMVTNIYLEASNACGYIQDAFRLLLPVLQHAALQSAVNKSLS</sequence>
<accession>A0A2T7PMR8</accession>
<reference evidence="4 5" key="1">
    <citation type="submission" date="2018-04" db="EMBL/GenBank/DDBJ databases">
        <title>The genome of golden apple snail Pomacea canaliculata provides insight into stress tolerance and invasive adaptation.</title>
        <authorList>
            <person name="Liu C."/>
            <person name="Liu B."/>
            <person name="Ren Y."/>
            <person name="Zhang Y."/>
            <person name="Wang H."/>
            <person name="Li S."/>
            <person name="Jiang F."/>
            <person name="Yin L."/>
            <person name="Zhang G."/>
            <person name="Qian W."/>
            <person name="Fan W."/>
        </authorList>
    </citation>
    <scope>NUCLEOTIDE SEQUENCE [LARGE SCALE GENOMIC DNA]</scope>
    <source>
        <strain evidence="4">SZHN2017</strain>
        <tissue evidence="4">Muscle</tissue>
    </source>
</reference>
<dbReference type="EMBL" id="PZQS01000003">
    <property type="protein sequence ID" value="PVD34702.1"/>
    <property type="molecule type" value="Genomic_DNA"/>
</dbReference>
<feature type="compositionally biased region" description="Polar residues" evidence="3">
    <location>
        <begin position="38"/>
        <end position="47"/>
    </location>
</feature>
<feature type="region of interest" description="Disordered" evidence="3">
    <location>
        <begin position="1"/>
        <end position="77"/>
    </location>
</feature>
<dbReference type="Pfam" id="PF05334">
    <property type="entry name" value="DUF719"/>
    <property type="match status" value="1"/>
</dbReference>
<comment type="caution">
    <text evidence="4">The sequence shown here is derived from an EMBL/GenBank/DDBJ whole genome shotgun (WGS) entry which is preliminary data.</text>
</comment>
<comment type="similarity">
    <text evidence="1">Belongs to the FAM114 family.</text>
</comment>
<keyword evidence="2" id="KW-0597">Phosphoprotein</keyword>
<dbReference type="OrthoDB" id="5597648at2759"/>
<keyword evidence="5" id="KW-1185">Reference proteome</keyword>
<dbReference type="PANTHER" id="PTHR12842:SF6">
    <property type="entry name" value="FI01459P"/>
    <property type="match status" value="1"/>
</dbReference>
<dbReference type="Proteomes" id="UP000245119">
    <property type="component" value="Linkage Group LG3"/>
</dbReference>
<evidence type="ECO:0000256" key="2">
    <source>
        <dbReference type="ARBA" id="ARBA00022553"/>
    </source>
</evidence>
<proteinExistence type="inferred from homology"/>
<name>A0A2T7PMR8_POMCA</name>
<organism evidence="4 5">
    <name type="scientific">Pomacea canaliculata</name>
    <name type="common">Golden apple snail</name>
    <dbReference type="NCBI Taxonomy" id="400727"/>
    <lineage>
        <taxon>Eukaryota</taxon>
        <taxon>Metazoa</taxon>
        <taxon>Spiralia</taxon>
        <taxon>Lophotrochozoa</taxon>
        <taxon>Mollusca</taxon>
        <taxon>Gastropoda</taxon>
        <taxon>Caenogastropoda</taxon>
        <taxon>Architaenioglossa</taxon>
        <taxon>Ampullarioidea</taxon>
        <taxon>Ampullariidae</taxon>
        <taxon>Pomacea</taxon>
    </lineage>
</organism>
<feature type="compositionally biased region" description="Low complexity" evidence="3">
    <location>
        <begin position="28"/>
        <end position="37"/>
    </location>
</feature>
<dbReference type="InterPro" id="IPR007998">
    <property type="entry name" value="DUF719"/>
</dbReference>
<protein>
    <recommendedName>
        <fullName evidence="6">Protein FAM114A2</fullName>
    </recommendedName>
</protein>
<dbReference type="AlphaFoldDB" id="A0A2T7PMR8"/>
<evidence type="ECO:0000256" key="1">
    <source>
        <dbReference type="ARBA" id="ARBA00006903"/>
    </source>
</evidence>
<gene>
    <name evidence="4" type="ORF">C0Q70_05979</name>
</gene>
<dbReference type="PANTHER" id="PTHR12842">
    <property type="entry name" value="FI01459P"/>
    <property type="match status" value="1"/>
</dbReference>
<evidence type="ECO:0000256" key="3">
    <source>
        <dbReference type="SAM" id="MobiDB-lite"/>
    </source>
</evidence>
<evidence type="ECO:0000313" key="4">
    <source>
        <dbReference type="EMBL" id="PVD34702.1"/>
    </source>
</evidence>
<dbReference type="OMA" id="NTFFAEM"/>
<evidence type="ECO:0000313" key="5">
    <source>
        <dbReference type="Proteomes" id="UP000245119"/>
    </source>
</evidence>
<feature type="region of interest" description="Disordered" evidence="3">
    <location>
        <begin position="125"/>
        <end position="167"/>
    </location>
</feature>
<feature type="compositionally biased region" description="Basic and acidic residues" evidence="3">
    <location>
        <begin position="125"/>
        <end position="164"/>
    </location>
</feature>